<proteinExistence type="predicted"/>
<sequence>MAEATFDIQIRVLSCERCGAPLRVGEAGGTIRCEYCGTQMVVGRRQLASARTAHALHGDARIAKLRMDTGRPLPDNPYSTVRPPPGCEALTRSAQVLEPLGQRFREALALVRAQRSFEHERLLWWCATMLNQGYGMLGKHIERRGVLERAIEEIHDLGFRHLLYVNLAGAAARAGELGAAWRWMELCDPEAEDLVLDSGYRIGLASVLVREGDAARILELVGAAANVVPEAHQYRLMFALYRAHAHELLGANQAAMAAAMALRGDPEVGPVFAEALRMNGLAPATAAALDAGAGLGAGPGVGHGVAQSYAPQGTRPPRPSSEDQTKKMVIIAVAGVVGSMMLMMLALAGVLLFSAGSP</sequence>
<evidence type="ECO:0000313" key="2">
    <source>
        <dbReference type="EMBL" id="EDM75580.1"/>
    </source>
</evidence>
<dbReference type="EMBL" id="ABCS01000087">
    <property type="protein sequence ID" value="EDM75580.1"/>
    <property type="molecule type" value="Genomic_DNA"/>
</dbReference>
<dbReference type="RefSeq" id="WP_006975278.1">
    <property type="nucleotide sequence ID" value="NZ_ABCS01000087.1"/>
</dbReference>
<gene>
    <name evidence="2" type="ORF">PPSIR1_29001</name>
</gene>
<dbReference type="AlphaFoldDB" id="A6GEY8"/>
<dbReference type="Proteomes" id="UP000005801">
    <property type="component" value="Unassembled WGS sequence"/>
</dbReference>
<evidence type="ECO:0000256" key="1">
    <source>
        <dbReference type="SAM" id="Phobius"/>
    </source>
</evidence>
<accession>A6GEY8</accession>
<feature type="transmembrane region" description="Helical" evidence="1">
    <location>
        <begin position="328"/>
        <end position="353"/>
    </location>
</feature>
<evidence type="ECO:0000313" key="3">
    <source>
        <dbReference type="Proteomes" id="UP000005801"/>
    </source>
</evidence>
<keyword evidence="1" id="KW-0472">Membrane</keyword>
<keyword evidence="3" id="KW-1185">Reference proteome</keyword>
<protein>
    <submittedName>
        <fullName evidence="2">Uncharacterized protein</fullName>
    </submittedName>
</protein>
<dbReference type="Gene3D" id="2.20.28.30">
    <property type="entry name" value="RNA polymerase ii, chain L"/>
    <property type="match status" value="1"/>
</dbReference>
<keyword evidence="1" id="KW-0812">Transmembrane</keyword>
<organism evidence="2 3">
    <name type="scientific">Plesiocystis pacifica SIR-1</name>
    <dbReference type="NCBI Taxonomy" id="391625"/>
    <lineage>
        <taxon>Bacteria</taxon>
        <taxon>Pseudomonadati</taxon>
        <taxon>Myxococcota</taxon>
        <taxon>Polyangia</taxon>
        <taxon>Nannocystales</taxon>
        <taxon>Nannocystaceae</taxon>
        <taxon>Plesiocystis</taxon>
    </lineage>
</organism>
<name>A6GEY8_9BACT</name>
<keyword evidence="1" id="KW-1133">Transmembrane helix</keyword>
<dbReference type="STRING" id="391625.PPSIR1_29001"/>
<comment type="caution">
    <text evidence="2">The sequence shown here is derived from an EMBL/GenBank/DDBJ whole genome shotgun (WGS) entry which is preliminary data.</text>
</comment>
<reference evidence="2 3" key="1">
    <citation type="submission" date="2007-06" db="EMBL/GenBank/DDBJ databases">
        <authorList>
            <person name="Shimkets L."/>
            <person name="Ferriera S."/>
            <person name="Johnson J."/>
            <person name="Kravitz S."/>
            <person name="Beeson K."/>
            <person name="Sutton G."/>
            <person name="Rogers Y.-H."/>
            <person name="Friedman R."/>
            <person name="Frazier M."/>
            <person name="Venter J.C."/>
        </authorList>
    </citation>
    <scope>NUCLEOTIDE SEQUENCE [LARGE SCALE GENOMIC DNA]</scope>
    <source>
        <strain evidence="2 3">SIR-1</strain>
    </source>
</reference>